<organism evidence="1 2">
    <name type="scientific">Candidatus Liptonbacteria bacterium RIFCSPLOWO2_01_FULL_52_25</name>
    <dbReference type="NCBI Taxonomy" id="1798650"/>
    <lineage>
        <taxon>Bacteria</taxon>
        <taxon>Candidatus Liptoniibacteriota</taxon>
    </lineage>
</organism>
<gene>
    <name evidence="1" type="ORF">A2945_00860</name>
</gene>
<evidence type="ECO:0008006" key="3">
    <source>
        <dbReference type="Google" id="ProtNLM"/>
    </source>
</evidence>
<dbReference type="AlphaFoldDB" id="A0A1G2CDW3"/>
<sequence>MIVLLGLILLGVGAIYFRRTPGPSVGIQFAPLETQTLVGDPFTLKVSFSNYSDSVLKDAKISLLVPDGVSFVGQAEGQRVREGTLGDVGPGSVNQHSFNVIITGGANSVKRMTAKASYRSGQSPTMFETSVEMDLVVGQSAVSLNLTAPQSILNGAEFEIKAAYTNNTGREFKNLRLAIDYPPAFKFKRSSMQAEGAGNNSWFLGDVPASGNGTITMTGSIVGPESSFFGFNGALTFGLFGTTYTLSQQAVSLSILPAPLSVSVGLYNGQDRVVRLGEELVYVISYKNNSDVVMQNMTVKANLSGELYDFKGLDAKTPFNSLTNTITWFAGNTPQLLNLGPGQMESIQFSIGAKDAFPIRLVSDKNFTLNIAAEISSPTVPENTSADRTVSVANGSNKVMGRTDIVAEAFWRDAKAGILNMGPYPPKVNQPTQYTIHWKVVNYATDVSDIQVAAYLQAGVRFTGTVKSNIGTSPIYDQNSGLITWNIPSLPATKGVISAPAEAIFQVEATPSSNQVGRDMPLLSETKLEAKDMFTELQLESTAPAVDTRIPSDTTVNVQSRTVQP</sequence>
<evidence type="ECO:0000313" key="1">
    <source>
        <dbReference type="EMBL" id="OGY99391.1"/>
    </source>
</evidence>
<dbReference type="EMBL" id="MHLA01000015">
    <property type="protein sequence ID" value="OGY99391.1"/>
    <property type="molecule type" value="Genomic_DNA"/>
</dbReference>
<dbReference type="STRING" id="1798650.A2945_00860"/>
<accession>A0A1G2CDW3</accession>
<reference evidence="1 2" key="1">
    <citation type="journal article" date="2016" name="Nat. Commun.">
        <title>Thousands of microbial genomes shed light on interconnected biogeochemical processes in an aquifer system.</title>
        <authorList>
            <person name="Anantharaman K."/>
            <person name="Brown C.T."/>
            <person name="Hug L.A."/>
            <person name="Sharon I."/>
            <person name="Castelle C.J."/>
            <person name="Probst A.J."/>
            <person name="Thomas B.C."/>
            <person name="Singh A."/>
            <person name="Wilkins M.J."/>
            <person name="Karaoz U."/>
            <person name="Brodie E.L."/>
            <person name="Williams K.H."/>
            <person name="Hubbard S.S."/>
            <person name="Banfield J.F."/>
        </authorList>
    </citation>
    <scope>NUCLEOTIDE SEQUENCE [LARGE SCALE GENOMIC DNA]</scope>
</reference>
<proteinExistence type="predicted"/>
<name>A0A1G2CDW3_9BACT</name>
<evidence type="ECO:0000313" key="2">
    <source>
        <dbReference type="Proteomes" id="UP000178880"/>
    </source>
</evidence>
<dbReference type="Proteomes" id="UP000178880">
    <property type="component" value="Unassembled WGS sequence"/>
</dbReference>
<comment type="caution">
    <text evidence="1">The sequence shown here is derived from an EMBL/GenBank/DDBJ whole genome shotgun (WGS) entry which is preliminary data.</text>
</comment>
<protein>
    <recommendedName>
        <fullName evidence="3">DUF11 domain-containing protein</fullName>
    </recommendedName>
</protein>